<dbReference type="Gene3D" id="3.40.50.720">
    <property type="entry name" value="NAD(P)-binding Rossmann-like Domain"/>
    <property type="match status" value="2"/>
</dbReference>
<proteinExistence type="predicted"/>
<organism evidence="9 10">
    <name type="scientific">Nocardia fusca</name>
    <dbReference type="NCBI Taxonomy" id="941183"/>
    <lineage>
        <taxon>Bacteria</taxon>
        <taxon>Bacillati</taxon>
        <taxon>Actinomycetota</taxon>
        <taxon>Actinomycetes</taxon>
        <taxon>Mycobacteriales</taxon>
        <taxon>Nocardiaceae</taxon>
        <taxon>Nocardia</taxon>
    </lineage>
</organism>
<dbReference type="Gene3D" id="1.10.1200.10">
    <property type="entry name" value="ACP-like"/>
    <property type="match status" value="2"/>
</dbReference>
<dbReference type="PANTHER" id="PTHR43775:SF37">
    <property type="entry name" value="SI:DKEY-61P9.11"/>
    <property type="match status" value="1"/>
</dbReference>
<evidence type="ECO:0000259" key="7">
    <source>
        <dbReference type="PROSITE" id="PS52004"/>
    </source>
</evidence>
<dbReference type="SMART" id="SM00825">
    <property type="entry name" value="PKS_KS"/>
    <property type="match status" value="1"/>
</dbReference>
<evidence type="ECO:0000256" key="3">
    <source>
        <dbReference type="ARBA" id="ARBA00022679"/>
    </source>
</evidence>
<dbReference type="Gene3D" id="3.40.366.10">
    <property type="entry name" value="Malonyl-Coenzyme A Acyl Carrier Protein, domain 2"/>
    <property type="match status" value="2"/>
</dbReference>
<keyword evidence="10" id="KW-1185">Reference proteome</keyword>
<keyword evidence="9" id="KW-0012">Acyltransferase</keyword>
<dbReference type="InterPro" id="IPR020807">
    <property type="entry name" value="PKS_DH"/>
</dbReference>
<dbReference type="InterPro" id="IPR001227">
    <property type="entry name" value="Ac_transferase_dom_sf"/>
</dbReference>
<dbReference type="InterPro" id="IPR018201">
    <property type="entry name" value="Ketoacyl_synth_AS"/>
</dbReference>
<dbReference type="InterPro" id="IPR006162">
    <property type="entry name" value="Ppantetheine_attach_site"/>
</dbReference>
<dbReference type="Pfam" id="PF08659">
    <property type="entry name" value="KR"/>
    <property type="match status" value="2"/>
</dbReference>
<dbReference type="InterPro" id="IPR009081">
    <property type="entry name" value="PP-bd_ACP"/>
</dbReference>
<feature type="region of interest" description="C-terminal hotdog fold" evidence="5">
    <location>
        <begin position="1514"/>
        <end position="1650"/>
    </location>
</feature>
<dbReference type="InterPro" id="IPR013968">
    <property type="entry name" value="PKS_KR"/>
</dbReference>
<dbReference type="Gene3D" id="3.40.47.10">
    <property type="match status" value="1"/>
</dbReference>
<feature type="domain" description="Carrier" evidence="6">
    <location>
        <begin position="17"/>
        <end position="94"/>
    </location>
</feature>
<keyword evidence="1" id="KW-0596">Phosphopantetheine</keyword>
<dbReference type="SUPFAM" id="SSF47336">
    <property type="entry name" value="ACP-like"/>
    <property type="match status" value="2"/>
</dbReference>
<evidence type="ECO:0000256" key="1">
    <source>
        <dbReference type="ARBA" id="ARBA00022450"/>
    </source>
</evidence>
<dbReference type="Pfam" id="PF02801">
    <property type="entry name" value="Ketoacyl-synt_C"/>
    <property type="match status" value="1"/>
</dbReference>
<dbReference type="Pfam" id="PF00698">
    <property type="entry name" value="Acyl_transf_1"/>
    <property type="match status" value="2"/>
</dbReference>
<dbReference type="CDD" id="cd00833">
    <property type="entry name" value="PKS"/>
    <property type="match status" value="1"/>
</dbReference>
<dbReference type="PROSITE" id="PS52004">
    <property type="entry name" value="KS3_2"/>
    <property type="match status" value="1"/>
</dbReference>
<dbReference type="SUPFAM" id="SSF53901">
    <property type="entry name" value="Thiolase-like"/>
    <property type="match status" value="1"/>
</dbReference>
<dbReference type="InterPro" id="IPR049551">
    <property type="entry name" value="PKS_DH_C"/>
</dbReference>
<dbReference type="Proteomes" id="UP001551658">
    <property type="component" value="Unassembled WGS sequence"/>
</dbReference>
<evidence type="ECO:0000313" key="9">
    <source>
        <dbReference type="EMBL" id="MEV0361220.1"/>
    </source>
</evidence>
<dbReference type="EMBL" id="JBFAIH010000001">
    <property type="protein sequence ID" value="MEV0361220.1"/>
    <property type="molecule type" value="Genomic_DNA"/>
</dbReference>
<comment type="caution">
    <text evidence="9">The sequence shown here is derived from an EMBL/GenBank/DDBJ whole genome shotgun (WGS) entry which is preliminary data.</text>
</comment>
<evidence type="ECO:0000259" key="6">
    <source>
        <dbReference type="PROSITE" id="PS50075"/>
    </source>
</evidence>
<keyword evidence="2" id="KW-0597">Phosphoprotein</keyword>
<dbReference type="InterPro" id="IPR014030">
    <property type="entry name" value="Ketoacyl_synth_N"/>
</dbReference>
<dbReference type="InterPro" id="IPR049900">
    <property type="entry name" value="PKS_mFAS_DH"/>
</dbReference>
<evidence type="ECO:0000256" key="5">
    <source>
        <dbReference type="PROSITE-ProRule" id="PRU01363"/>
    </source>
</evidence>
<accession>A0ABV3F0I9</accession>
<dbReference type="PANTHER" id="PTHR43775">
    <property type="entry name" value="FATTY ACID SYNTHASE"/>
    <property type="match status" value="1"/>
</dbReference>
<dbReference type="InterPro" id="IPR032821">
    <property type="entry name" value="PKS_assoc"/>
</dbReference>
<dbReference type="Pfam" id="PF22621">
    <property type="entry name" value="CurL-like_PKS_C"/>
    <property type="match status" value="1"/>
</dbReference>
<dbReference type="InterPro" id="IPR036736">
    <property type="entry name" value="ACP-like_sf"/>
</dbReference>
<dbReference type="Pfam" id="PF21089">
    <property type="entry name" value="PKS_DH_N"/>
    <property type="match status" value="1"/>
</dbReference>
<comment type="caution">
    <text evidence="5">Lacks conserved residue(s) required for the propagation of feature annotation.</text>
</comment>
<dbReference type="SUPFAM" id="SSF55048">
    <property type="entry name" value="Probable ACP-binding domain of malonyl-CoA ACP transacylase"/>
    <property type="match status" value="2"/>
</dbReference>
<dbReference type="SMART" id="SM00827">
    <property type="entry name" value="PKS_AT"/>
    <property type="match status" value="2"/>
</dbReference>
<dbReference type="Gene3D" id="3.30.70.3290">
    <property type="match status" value="2"/>
</dbReference>
<dbReference type="PROSITE" id="PS52019">
    <property type="entry name" value="PKS_MFAS_DH"/>
    <property type="match status" value="1"/>
</dbReference>
<keyword evidence="4" id="KW-0511">Multifunctional enzyme</keyword>
<dbReference type="Pfam" id="PF16197">
    <property type="entry name" value="KAsynt_C_assoc"/>
    <property type="match status" value="1"/>
</dbReference>
<dbReference type="RefSeq" id="WP_357971841.1">
    <property type="nucleotide sequence ID" value="NZ_JBFAIH010000001.1"/>
</dbReference>
<evidence type="ECO:0000256" key="4">
    <source>
        <dbReference type="ARBA" id="ARBA00023268"/>
    </source>
</evidence>
<dbReference type="PROSITE" id="PS00606">
    <property type="entry name" value="KS3_1"/>
    <property type="match status" value="1"/>
</dbReference>
<evidence type="ECO:0000256" key="2">
    <source>
        <dbReference type="ARBA" id="ARBA00022553"/>
    </source>
</evidence>
<protein>
    <submittedName>
        <fullName evidence="9">Acyltransferase domain-containing protein</fullName>
    </submittedName>
</protein>
<dbReference type="InterPro" id="IPR016035">
    <property type="entry name" value="Acyl_Trfase/lysoPLipase"/>
</dbReference>
<dbReference type="InterPro" id="IPR057326">
    <property type="entry name" value="KR_dom"/>
</dbReference>
<dbReference type="InterPro" id="IPR050091">
    <property type="entry name" value="PKS_NRPS_Biosynth_Enz"/>
</dbReference>
<dbReference type="InterPro" id="IPR014043">
    <property type="entry name" value="Acyl_transferase_dom"/>
</dbReference>
<feature type="region of interest" description="N-terminal hotdog fold" evidence="5">
    <location>
        <begin position="1380"/>
        <end position="1500"/>
    </location>
</feature>
<name>A0ABV3F0I9_9NOCA</name>
<dbReference type="InterPro" id="IPR014031">
    <property type="entry name" value="Ketoacyl_synth_C"/>
</dbReference>
<dbReference type="Pfam" id="PF14765">
    <property type="entry name" value="PS-DH"/>
    <property type="match status" value="1"/>
</dbReference>
<dbReference type="SMART" id="SM01294">
    <property type="entry name" value="PKS_PP_betabranch"/>
    <property type="match status" value="1"/>
</dbReference>
<gene>
    <name evidence="9" type="ORF">AB0H72_00840</name>
</gene>
<dbReference type="Pfam" id="PF00550">
    <property type="entry name" value="PP-binding"/>
    <property type="match status" value="2"/>
</dbReference>
<dbReference type="SMART" id="SM00822">
    <property type="entry name" value="PKS_KR"/>
    <property type="match status" value="1"/>
</dbReference>
<dbReference type="InterPro" id="IPR020806">
    <property type="entry name" value="PKS_PP-bd"/>
</dbReference>
<dbReference type="SUPFAM" id="SSF51735">
    <property type="entry name" value="NAD(P)-binding Rossmann-fold domains"/>
    <property type="match status" value="2"/>
</dbReference>
<dbReference type="Pfam" id="PF00109">
    <property type="entry name" value="ketoacyl-synt"/>
    <property type="match status" value="1"/>
</dbReference>
<dbReference type="SMART" id="SM00826">
    <property type="entry name" value="PKS_DH"/>
    <property type="match status" value="1"/>
</dbReference>
<feature type="domain" description="PKS/mFAS DH" evidence="8">
    <location>
        <begin position="1380"/>
        <end position="1650"/>
    </location>
</feature>
<dbReference type="Gene3D" id="3.10.129.110">
    <property type="entry name" value="Polyketide synthase dehydratase"/>
    <property type="match status" value="1"/>
</dbReference>
<dbReference type="GO" id="GO:0016746">
    <property type="term" value="F:acyltransferase activity"/>
    <property type="evidence" value="ECO:0007669"/>
    <property type="project" value="UniProtKB-KW"/>
</dbReference>
<dbReference type="InterPro" id="IPR049552">
    <property type="entry name" value="PKS_DH_N"/>
</dbReference>
<feature type="domain" description="Carrier" evidence="6">
    <location>
        <begin position="2079"/>
        <end position="2153"/>
    </location>
</feature>
<dbReference type="PROSITE" id="PS00012">
    <property type="entry name" value="PHOSPHOPANTETHEINE"/>
    <property type="match status" value="2"/>
</dbReference>
<dbReference type="InterPro" id="IPR042104">
    <property type="entry name" value="PKS_dehydratase_sf"/>
</dbReference>
<keyword evidence="3" id="KW-0808">Transferase</keyword>
<dbReference type="SUPFAM" id="SSF52151">
    <property type="entry name" value="FabD/lysophospholipase-like"/>
    <property type="match status" value="2"/>
</dbReference>
<dbReference type="PROSITE" id="PS50075">
    <property type="entry name" value="CARRIER"/>
    <property type="match status" value="2"/>
</dbReference>
<feature type="domain" description="Ketosynthase family 3 (KS3)" evidence="7">
    <location>
        <begin position="107"/>
        <end position="519"/>
    </location>
</feature>
<evidence type="ECO:0000259" key="8">
    <source>
        <dbReference type="PROSITE" id="PS52019"/>
    </source>
</evidence>
<reference evidence="9 10" key="1">
    <citation type="submission" date="2024-06" db="EMBL/GenBank/DDBJ databases">
        <title>The Natural Products Discovery Center: Release of the First 8490 Sequenced Strains for Exploring Actinobacteria Biosynthetic Diversity.</title>
        <authorList>
            <person name="Kalkreuter E."/>
            <person name="Kautsar S.A."/>
            <person name="Yang D."/>
            <person name="Bader C.D."/>
            <person name="Teijaro C.N."/>
            <person name="Fluegel L."/>
            <person name="Davis C.M."/>
            <person name="Simpson J.R."/>
            <person name="Lauterbach L."/>
            <person name="Steele A.D."/>
            <person name="Gui C."/>
            <person name="Meng S."/>
            <person name="Li G."/>
            <person name="Viehrig K."/>
            <person name="Ye F."/>
            <person name="Su P."/>
            <person name="Kiefer A.F."/>
            <person name="Nichols A."/>
            <person name="Cepeda A.J."/>
            <person name="Yan W."/>
            <person name="Fan B."/>
            <person name="Jiang Y."/>
            <person name="Adhikari A."/>
            <person name="Zheng C.-J."/>
            <person name="Schuster L."/>
            <person name="Cowan T.M."/>
            <person name="Smanski M.J."/>
            <person name="Chevrette M.G."/>
            <person name="De Carvalho L.P.S."/>
            <person name="Shen B."/>
        </authorList>
    </citation>
    <scope>NUCLEOTIDE SEQUENCE [LARGE SCALE GENOMIC DNA]</scope>
    <source>
        <strain evidence="9 10">NPDC050671</strain>
    </source>
</reference>
<dbReference type="InterPro" id="IPR036291">
    <property type="entry name" value="NAD(P)-bd_dom_sf"/>
</dbReference>
<dbReference type="InterPro" id="IPR016039">
    <property type="entry name" value="Thiolase-like"/>
</dbReference>
<sequence length="2201" mass="233828">MPRTGLLLEVALPVLSWSMEAVRDWLIARTAALGGLDPRVIDGHEPFTRYGLDSLMLTALADELSEAGGHPVSPVLLWAHPSPIALARRLTGAGSAPPVQRETPGPEQSIAIVGLSCRFPGAPDATAFWQLLSSGADALTEPPDGRWARDGPPRGGFLDRIDEFDPEFFGISPREAPHVDPQQRLMLELMQEALDDAGIPPSGLGGSRTGVFVGAMWSEYGAGIRADPELVTQHTLAGGDPSIIPARLSYTLGARGPSLQVNTACSSSLVAVHLAAQSLREGECDLALAGGVSLMLAQDTVHALSRLGALAPDGRSKAFDARADGYGRGEGGGMIVLKPLDRALADGDPIHGVLKGSAVNHDGFSNGLTAPSPLAQESLLRSAYRRAGVAPAEVGYVEAHGTGTALGDPIEASALGAVLGVGRSRDQLLPIGSVKSAIGHLEPAAGIAGLIKVLLAMRHRTVPPCGQFEEANPNIPLDEWGLRVPTRAERWHGDAEGRLVAGVSAFGFGGTNCHVVLESGDDAPVHLLPLAAGTEDGLRAAARDLASTRDLPPIARLCAAASVEADGSHRLALSVRDGDDIGTGAEKFLSGRAGAGISTGIIDSDRPRVTFLFGGQGAQWTGMGARLLREPAFRSAIMRCETALRPHVDWSLTRLLTSADESWIERTELAQPAIFAMQLALTDLWRSQGVEPDAVAGISMGEVAAAHVAGAITLDDAALIMCRRSAIAGGLSGHGGMAMLDLSAEETTDLLSRHGGDVWVAGSASPRSTVISGDRAAIEAIRDELAARSVASAWIRVDYASHSPYVDSVLPDLRAALADLRPGETRIPFYSSATGAQMKGALLDAEHWVRTEREPWRFDTVMGHLLAGGRQIFVDVDPHPILTSVVEQHGGTALPTLRRADRDRSTLIDSLGALYTLGAAQPPPDQGRTELLVLSARSRDSLLASATTMAGELSGDNGIALRDLCYTAAVRRDHHEHRLAVTGSSSKELADSLRAAAVGTMPGNTWMGSVARGERRAIVFVCSGQGSQWAGMGRNLLRAEPVFRAAVEECEKWLRPLTGWSLTAELTAPAERSRLDETAVAQPALFAVQVGIARLWQAWGLAPDALIGHSVGEVTAAYLAGALSLAEAVEVVYHRGRLMQAAAGEGGMASVELPAERVRDLLSAYPGELTIGAINDADSTVVSGDAAALADLLGRLRGEGIACRRLRVGYAFHSARMNPAGHELSEALAALTPGPNRLPVYSTVSGKLIDDQRFDAAHWVRNVRETVRFSDAVNGAISDGYRVFLEIGPHPVLLENVQRCLAARRIDGHVVGSLRKSEDERSALRRAAGALYAGGCSPDFDRLLETGRVVSLPAYQWQRKRYWLAADRRTALAVGDDRGHSLLGTGLISAVEQGTRYWQRALDPVRLPYLADLTVRGNTVISAATFAEMALAAGAEAYGTKDIAVTDLVFERMLEVTAAAVPTTQTVISTREGLFQVFGHHGPDWVRHALANVRPDTEKPGVREKPALIRRRCTAHRDRTEHYRALAGAGLAIGEHLRGVSELWFGQEEVLARLVLPEQPHGRDTDYRIHPSVLDAGLQALIALCNGSSGSNVVTGIGRLRVHRTPAGPVWAHGRSAESGGDLYLLDDDGRAMVEAEGVRLRPLRDPDPVADCLYTVEWRERADREPVRDRAGSWIVLAGEDRLGAELADELRARGKQCELVTAQTADPTGTESLRAVLTGSAPAGVAHIGSLGSASVRGVADALVDMGWRDQPRLWLVTRAAQAVGEHVSAVDVDQAALWGLGRAIGLDHPELSVTRVDLAAQATPDDAAMLVTVLLSDDRETDIALRPGGRFVARMVHAPEVRERVATLRADGAYLIVGADAALAESCAGWMTDRGARNIVILDPDGAIGPISFPGAQVSTIDTCPTDDREMTALITEIEGESGPLRGLVHAAGEDSAWRWHQHTLDRELDLFVLCSSVASLFGSPGDAMGSARSNAIAHHRRARGLRALSLHLAQAGMATHGIADASSDLGRALDHGVCADLGQLAVMKLNLRHWFESFPSAAGTPLFDEIESRVSGVATAFADRLAATSAPKRAGLIEEHLIEQVALTLQRDPPSLSRQSTFQDMGMDSLMAVELRNRLESTLGVQLSVALVFTYSTIAALAEFVADELAVTGTPAGEPEPDDRPSMAADIDLLSDEEAEAMLLESIRLVEQEQHDD</sequence>
<evidence type="ECO:0000313" key="10">
    <source>
        <dbReference type="Proteomes" id="UP001551658"/>
    </source>
</evidence>
<dbReference type="InterPro" id="IPR016036">
    <property type="entry name" value="Malonyl_transacylase_ACP-bd"/>
</dbReference>
<dbReference type="SMART" id="SM00823">
    <property type="entry name" value="PKS_PP"/>
    <property type="match status" value="2"/>
</dbReference>
<dbReference type="InterPro" id="IPR020841">
    <property type="entry name" value="PKS_Beta-ketoAc_synthase_dom"/>
</dbReference>